<evidence type="ECO:0000256" key="2">
    <source>
        <dbReference type="ARBA" id="ARBA00023027"/>
    </source>
</evidence>
<dbReference type="Proteomes" id="UP000606194">
    <property type="component" value="Unassembled WGS sequence"/>
</dbReference>
<evidence type="ECO:0000259" key="3">
    <source>
        <dbReference type="Pfam" id="PF01494"/>
    </source>
</evidence>
<dbReference type="GO" id="GO:0016491">
    <property type="term" value="F:oxidoreductase activity"/>
    <property type="evidence" value="ECO:0007669"/>
    <property type="project" value="UniProtKB-KW"/>
</dbReference>
<keyword evidence="1" id="KW-0560">Oxidoreductase</keyword>
<evidence type="ECO:0000313" key="4">
    <source>
        <dbReference type="EMBL" id="GGS20460.1"/>
    </source>
</evidence>
<protein>
    <recommendedName>
        <fullName evidence="3">FAD-binding domain-containing protein</fullName>
    </recommendedName>
</protein>
<dbReference type="InterPro" id="IPR036188">
    <property type="entry name" value="FAD/NAD-bd_sf"/>
</dbReference>
<gene>
    <name evidence="4" type="ORF">GCM10010269_69210</name>
</gene>
<evidence type="ECO:0000256" key="1">
    <source>
        <dbReference type="ARBA" id="ARBA00023002"/>
    </source>
</evidence>
<dbReference type="PRINTS" id="PR00420">
    <property type="entry name" value="RNGMNOXGNASE"/>
</dbReference>
<dbReference type="PANTHER" id="PTHR43476">
    <property type="entry name" value="3-(3-HYDROXY-PHENYL)PROPIONATE/3-HYDROXYCINNAMIC ACID HYDROXYLASE"/>
    <property type="match status" value="1"/>
</dbReference>
<dbReference type="Gene3D" id="3.30.70.2450">
    <property type="match status" value="1"/>
</dbReference>
<dbReference type="EMBL" id="BMTL01000038">
    <property type="protein sequence ID" value="GGS20460.1"/>
    <property type="molecule type" value="Genomic_DNA"/>
</dbReference>
<evidence type="ECO:0000313" key="5">
    <source>
        <dbReference type="Proteomes" id="UP000606194"/>
    </source>
</evidence>
<feature type="domain" description="FAD-binding" evidence="3">
    <location>
        <begin position="3"/>
        <end position="338"/>
    </location>
</feature>
<keyword evidence="2" id="KW-0520">NAD</keyword>
<dbReference type="GO" id="GO:0071949">
    <property type="term" value="F:FAD binding"/>
    <property type="evidence" value="ECO:0007669"/>
    <property type="project" value="InterPro"/>
</dbReference>
<dbReference type="AlphaFoldDB" id="A0A918G5Y0"/>
<dbReference type="Gene3D" id="3.50.50.60">
    <property type="entry name" value="FAD/NAD(P)-binding domain"/>
    <property type="match status" value="1"/>
</dbReference>
<dbReference type="Pfam" id="PF01494">
    <property type="entry name" value="FAD_binding_3"/>
    <property type="match status" value="1"/>
</dbReference>
<dbReference type="PANTHER" id="PTHR43476:SF4">
    <property type="entry name" value="BLR0106 PROTEIN"/>
    <property type="match status" value="1"/>
</dbReference>
<reference evidence="4" key="1">
    <citation type="journal article" date="2014" name="Int. J. Syst. Evol. Microbiol.">
        <title>Complete genome sequence of Corynebacterium casei LMG S-19264T (=DSM 44701T), isolated from a smear-ripened cheese.</title>
        <authorList>
            <consortium name="US DOE Joint Genome Institute (JGI-PGF)"/>
            <person name="Walter F."/>
            <person name="Albersmeier A."/>
            <person name="Kalinowski J."/>
            <person name="Ruckert C."/>
        </authorList>
    </citation>
    <scope>NUCLEOTIDE SEQUENCE</scope>
    <source>
        <strain evidence="4">JCM 4386</strain>
    </source>
</reference>
<organism evidence="4 5">
    <name type="scientific">Streptomyces humidus</name>
    <dbReference type="NCBI Taxonomy" id="52259"/>
    <lineage>
        <taxon>Bacteria</taxon>
        <taxon>Bacillati</taxon>
        <taxon>Actinomycetota</taxon>
        <taxon>Actinomycetes</taxon>
        <taxon>Kitasatosporales</taxon>
        <taxon>Streptomycetaceae</taxon>
        <taxon>Streptomyces</taxon>
    </lineage>
</organism>
<name>A0A918G5Y0_9ACTN</name>
<dbReference type="InterPro" id="IPR050631">
    <property type="entry name" value="PheA/TfdB_FAD_monoxygenase"/>
</dbReference>
<proteinExistence type="predicted"/>
<comment type="caution">
    <text evidence="4">The sequence shown here is derived from an EMBL/GenBank/DDBJ whole genome shotgun (WGS) entry which is preliminary data.</text>
</comment>
<accession>A0A918G5Y0</accession>
<keyword evidence="5" id="KW-1185">Reference proteome</keyword>
<dbReference type="SUPFAM" id="SSF51905">
    <property type="entry name" value="FAD/NAD(P)-binding domain"/>
    <property type="match status" value="1"/>
</dbReference>
<dbReference type="InterPro" id="IPR002938">
    <property type="entry name" value="FAD-bd"/>
</dbReference>
<dbReference type="RefSeq" id="WP_190153311.1">
    <property type="nucleotide sequence ID" value="NZ_BMTL01000038.1"/>
</dbReference>
<reference evidence="4" key="2">
    <citation type="submission" date="2020-09" db="EMBL/GenBank/DDBJ databases">
        <authorList>
            <person name="Sun Q."/>
            <person name="Ohkuma M."/>
        </authorList>
    </citation>
    <scope>NUCLEOTIDE SEQUENCE</scope>
    <source>
        <strain evidence="4">JCM 4386</strain>
    </source>
</reference>
<sequence length="389" mass="42449">MQEAQVVVAGAGPVGLLTALGLARAGVDVTVLDAAPAIEPRPYDMGYDWALMPGLADLGLLEEMCQVGLVARSRCLKVLSTGERIVLDLEVLADEVRYPFDVHVPPHVLALLVNARLAEHPQVRLEWNTRLTDVQQDTEGITVTTETPEGARTLRASWLVGADGAHSQVRRSLGLGFPGMTWPKRFVAADIRFDLAAMGFSPTSWQVDPEDSALIAQVDSTGLWRFAYAENRLLPEESISDRLPAVLKAALPDGADPLLESWVAFRVHERLADSFRVGRVVLAGDAAHVTNPTRAMGMTCGVFDAFALTGALAAVVHGEADHIALDRYAQGRRRVFQESASPLSAQTMRLLFHSENVARFNDGIEHCRRMAADPDLLRDHLRDSEELRG</sequence>